<feature type="region of interest" description="Disordered" evidence="1">
    <location>
        <begin position="38"/>
        <end position="58"/>
    </location>
</feature>
<organism evidence="2 3">
    <name type="scientific">Planoprotostelium fungivorum</name>
    <dbReference type="NCBI Taxonomy" id="1890364"/>
    <lineage>
        <taxon>Eukaryota</taxon>
        <taxon>Amoebozoa</taxon>
        <taxon>Evosea</taxon>
        <taxon>Variosea</taxon>
        <taxon>Cavosteliida</taxon>
        <taxon>Cavosteliaceae</taxon>
        <taxon>Planoprotostelium</taxon>
    </lineage>
</organism>
<sequence>MFGNSPGEAYVSSIWISTSMHRAGHIFESLRLHGDAAQTPKDIQHNQTPARSSTSQTRRLMSNGIISSHDVTRVVLEMVMSSRDEPTRRTQFAALRLTCKSWKEIVDSFTLRLSEDDFHVAIEEDHVESLCFLLTHESSHELLDRYQFLYLIVYALKNESTDIATTDCYQIWHR</sequence>
<comment type="caution">
    <text evidence="2">The sequence shown here is derived from an EMBL/GenBank/DDBJ whole genome shotgun (WGS) entry which is preliminary data.</text>
</comment>
<proteinExistence type="predicted"/>
<evidence type="ECO:0000313" key="3">
    <source>
        <dbReference type="Proteomes" id="UP000241769"/>
    </source>
</evidence>
<name>A0A2P6NPY5_9EUKA</name>
<evidence type="ECO:0000256" key="1">
    <source>
        <dbReference type="SAM" id="MobiDB-lite"/>
    </source>
</evidence>
<dbReference type="InParanoid" id="A0A2P6NPY5"/>
<accession>A0A2P6NPY5</accession>
<reference evidence="2 3" key="1">
    <citation type="journal article" date="2018" name="Genome Biol. Evol.">
        <title>Multiple Roots of Fruiting Body Formation in Amoebozoa.</title>
        <authorList>
            <person name="Hillmann F."/>
            <person name="Forbes G."/>
            <person name="Novohradska S."/>
            <person name="Ferling I."/>
            <person name="Riege K."/>
            <person name="Groth M."/>
            <person name="Westermann M."/>
            <person name="Marz M."/>
            <person name="Spaller T."/>
            <person name="Winckler T."/>
            <person name="Schaap P."/>
            <person name="Glockner G."/>
        </authorList>
    </citation>
    <scope>NUCLEOTIDE SEQUENCE [LARGE SCALE GENOMIC DNA]</scope>
    <source>
        <strain evidence="2 3">Jena</strain>
    </source>
</reference>
<feature type="compositionally biased region" description="Polar residues" evidence="1">
    <location>
        <begin position="45"/>
        <end position="58"/>
    </location>
</feature>
<keyword evidence="3" id="KW-1185">Reference proteome</keyword>
<dbReference type="Proteomes" id="UP000241769">
    <property type="component" value="Unassembled WGS sequence"/>
</dbReference>
<protein>
    <submittedName>
        <fullName evidence="2">Uncharacterized protein</fullName>
    </submittedName>
</protein>
<dbReference type="AlphaFoldDB" id="A0A2P6NPY5"/>
<dbReference type="EMBL" id="MDYQ01000036">
    <property type="protein sequence ID" value="PRP86017.1"/>
    <property type="molecule type" value="Genomic_DNA"/>
</dbReference>
<evidence type="ECO:0000313" key="2">
    <source>
        <dbReference type="EMBL" id="PRP86017.1"/>
    </source>
</evidence>
<gene>
    <name evidence="2" type="ORF">PROFUN_05788</name>
</gene>